<evidence type="ECO:0000256" key="1">
    <source>
        <dbReference type="ARBA" id="ARBA00022723"/>
    </source>
</evidence>
<evidence type="ECO:0000313" key="5">
    <source>
        <dbReference type="EMBL" id="RIA92310.1"/>
    </source>
</evidence>
<dbReference type="InterPro" id="IPR027377">
    <property type="entry name" value="ZAR1/RTP1-5-like_Znf-3CxxC"/>
</dbReference>
<dbReference type="EMBL" id="QKYT01000130">
    <property type="protein sequence ID" value="RIA92310.1"/>
    <property type="molecule type" value="Genomic_DNA"/>
</dbReference>
<proteinExistence type="predicted"/>
<evidence type="ECO:0000256" key="3">
    <source>
        <dbReference type="ARBA" id="ARBA00022833"/>
    </source>
</evidence>
<evidence type="ECO:0000256" key="2">
    <source>
        <dbReference type="ARBA" id="ARBA00022771"/>
    </source>
</evidence>
<protein>
    <recommendedName>
        <fullName evidence="4">3CxxC-type domain-containing protein</fullName>
    </recommendedName>
</protein>
<keyword evidence="2" id="KW-0863">Zinc-finger</keyword>
<keyword evidence="1" id="KW-0479">Metal-binding</keyword>
<evidence type="ECO:0000313" key="6">
    <source>
        <dbReference type="Proteomes" id="UP000265703"/>
    </source>
</evidence>
<dbReference type="OrthoDB" id="2303039at2759"/>
<reference evidence="5 6" key="1">
    <citation type="submission" date="2018-06" db="EMBL/GenBank/DDBJ databases">
        <title>Comparative genomics reveals the genomic features of Rhizophagus irregularis, R. cerebriforme, R. diaphanum and Gigaspora rosea, and their symbiotic lifestyle signature.</title>
        <authorList>
            <person name="Morin E."/>
            <person name="San Clemente H."/>
            <person name="Chen E.C.H."/>
            <person name="De La Providencia I."/>
            <person name="Hainaut M."/>
            <person name="Kuo A."/>
            <person name="Kohler A."/>
            <person name="Murat C."/>
            <person name="Tang N."/>
            <person name="Roy S."/>
            <person name="Loubradou J."/>
            <person name="Henrissat B."/>
            <person name="Grigoriev I.V."/>
            <person name="Corradi N."/>
            <person name="Roux C."/>
            <person name="Martin F.M."/>
        </authorList>
    </citation>
    <scope>NUCLEOTIDE SEQUENCE [LARGE SCALE GENOMIC DNA]</scope>
    <source>
        <strain evidence="5 6">DAOM 227022</strain>
    </source>
</reference>
<dbReference type="Pfam" id="PF13695">
    <property type="entry name" value="Zn_ribbon_3CxxC"/>
    <property type="match status" value="1"/>
</dbReference>
<dbReference type="AlphaFoldDB" id="A0A397T1G8"/>
<keyword evidence="3" id="KW-0862">Zinc</keyword>
<accession>A0A397T1G8</accession>
<gene>
    <name evidence="5" type="ORF">C1645_736474</name>
</gene>
<comment type="caution">
    <text evidence="5">The sequence shown here is derived from an EMBL/GenBank/DDBJ whole genome shotgun (WGS) entry which is preliminary data.</text>
</comment>
<name>A0A397T1G8_9GLOM</name>
<dbReference type="Proteomes" id="UP000265703">
    <property type="component" value="Unassembled WGS sequence"/>
</dbReference>
<feature type="domain" description="3CxxC-type" evidence="4">
    <location>
        <begin position="36"/>
        <end position="91"/>
    </location>
</feature>
<organism evidence="5 6">
    <name type="scientific">Glomus cerebriforme</name>
    <dbReference type="NCBI Taxonomy" id="658196"/>
    <lineage>
        <taxon>Eukaryota</taxon>
        <taxon>Fungi</taxon>
        <taxon>Fungi incertae sedis</taxon>
        <taxon>Mucoromycota</taxon>
        <taxon>Glomeromycotina</taxon>
        <taxon>Glomeromycetes</taxon>
        <taxon>Glomerales</taxon>
        <taxon>Glomeraceae</taxon>
        <taxon>Glomus</taxon>
    </lineage>
</organism>
<dbReference type="GO" id="GO:0008270">
    <property type="term" value="F:zinc ion binding"/>
    <property type="evidence" value="ECO:0007669"/>
    <property type="project" value="UniProtKB-KW"/>
</dbReference>
<sequence length="209" mass="24169">MTDNITESESGTNETEEVTEPVIHDKLITKNVWYFVFGEWSCLECGKKWNHKRTKIKLSKYKDGINADDLRDSERVGQECRKCSSKNSKLDKYTPLSSEDIKPPVHENLIVECKEDKWYRVFGTWDCGREDCDNKRWTSAHTYILLSKYMAEVPAADLICDSDYWGQDCTDGGFGGTLSEYRPLRRGNSRFKPKHKSTHCHKCPIVPCI</sequence>
<evidence type="ECO:0000259" key="4">
    <source>
        <dbReference type="Pfam" id="PF13695"/>
    </source>
</evidence>
<keyword evidence="6" id="KW-1185">Reference proteome</keyword>